<reference evidence="7" key="1">
    <citation type="journal article" date="2020" name="Stud. Mycol.">
        <title>101 Dothideomycetes genomes: a test case for predicting lifestyles and emergence of pathogens.</title>
        <authorList>
            <person name="Haridas S."/>
            <person name="Albert R."/>
            <person name="Binder M."/>
            <person name="Bloem J."/>
            <person name="Labutti K."/>
            <person name="Salamov A."/>
            <person name="Andreopoulos B."/>
            <person name="Baker S."/>
            <person name="Barry K."/>
            <person name="Bills G."/>
            <person name="Bluhm B."/>
            <person name="Cannon C."/>
            <person name="Castanera R."/>
            <person name="Culley D."/>
            <person name="Daum C."/>
            <person name="Ezra D."/>
            <person name="Gonzalez J."/>
            <person name="Henrissat B."/>
            <person name="Kuo A."/>
            <person name="Liang C."/>
            <person name="Lipzen A."/>
            <person name="Lutzoni F."/>
            <person name="Magnuson J."/>
            <person name="Mondo S."/>
            <person name="Nolan M."/>
            <person name="Ohm R."/>
            <person name="Pangilinan J."/>
            <person name="Park H.-J."/>
            <person name="Ramirez L."/>
            <person name="Alfaro M."/>
            <person name="Sun H."/>
            <person name="Tritt A."/>
            <person name="Yoshinaga Y."/>
            <person name="Zwiers L.-H."/>
            <person name="Turgeon B."/>
            <person name="Goodwin S."/>
            <person name="Spatafora J."/>
            <person name="Crous P."/>
            <person name="Grigoriev I."/>
        </authorList>
    </citation>
    <scope>NUCLEOTIDE SEQUENCE</scope>
    <source>
        <strain evidence="7">CBS 113818</strain>
    </source>
</reference>
<evidence type="ECO:0000256" key="5">
    <source>
        <dbReference type="SAM" id="MobiDB-lite"/>
    </source>
</evidence>
<proteinExistence type="predicted"/>
<dbReference type="PANTHER" id="PTHR13000">
    <property type="entry name" value="NUCLEOPORIN P54"/>
    <property type="match status" value="1"/>
</dbReference>
<dbReference type="Gene3D" id="1.20.5.490">
    <property type="entry name" value="Single helix bin"/>
    <property type="match status" value="1"/>
</dbReference>
<dbReference type="Proteomes" id="UP000799424">
    <property type="component" value="Unassembled WGS sequence"/>
</dbReference>
<dbReference type="GO" id="GO:0006999">
    <property type="term" value="P:nuclear pore organization"/>
    <property type="evidence" value="ECO:0007669"/>
    <property type="project" value="TreeGrafter"/>
</dbReference>
<accession>A0A6A6ZZH5</accession>
<feature type="compositionally biased region" description="Polar residues" evidence="5">
    <location>
        <begin position="36"/>
        <end position="51"/>
    </location>
</feature>
<feature type="compositionally biased region" description="Polar residues" evidence="5">
    <location>
        <begin position="152"/>
        <end position="165"/>
    </location>
</feature>
<keyword evidence="3" id="KW-0509">mRNA transport</keyword>
<dbReference type="Pfam" id="PF13634">
    <property type="entry name" value="Nucleoporin_FG"/>
    <property type="match status" value="1"/>
</dbReference>
<keyword evidence="2" id="KW-0813">Transport</keyword>
<organism evidence="7 8">
    <name type="scientific">Ophiobolus disseminans</name>
    <dbReference type="NCBI Taxonomy" id="1469910"/>
    <lineage>
        <taxon>Eukaryota</taxon>
        <taxon>Fungi</taxon>
        <taxon>Dikarya</taxon>
        <taxon>Ascomycota</taxon>
        <taxon>Pezizomycotina</taxon>
        <taxon>Dothideomycetes</taxon>
        <taxon>Pleosporomycetidae</taxon>
        <taxon>Pleosporales</taxon>
        <taxon>Pleosporineae</taxon>
        <taxon>Phaeosphaeriaceae</taxon>
        <taxon>Ophiobolus</taxon>
    </lineage>
</organism>
<feature type="compositionally biased region" description="Low complexity" evidence="5">
    <location>
        <begin position="58"/>
        <end position="79"/>
    </location>
</feature>
<dbReference type="InterPro" id="IPR024864">
    <property type="entry name" value="Nup54/Nup57/Nup44"/>
</dbReference>
<feature type="region of interest" description="Disordered" evidence="5">
    <location>
        <begin position="1"/>
        <end position="117"/>
    </location>
</feature>
<feature type="compositionally biased region" description="Low complexity" evidence="5">
    <location>
        <begin position="105"/>
        <end position="117"/>
    </location>
</feature>
<feature type="compositionally biased region" description="Polar residues" evidence="5">
    <location>
        <begin position="80"/>
        <end position="89"/>
    </location>
</feature>
<dbReference type="GO" id="GO:0017056">
    <property type="term" value="F:structural constituent of nuclear pore"/>
    <property type="evidence" value="ECO:0007669"/>
    <property type="project" value="TreeGrafter"/>
</dbReference>
<keyword evidence="3" id="KW-0906">Nuclear pore complex</keyword>
<feature type="domain" description="Nucleoporin Nup54 alpha-helical" evidence="6">
    <location>
        <begin position="214"/>
        <end position="348"/>
    </location>
</feature>
<dbReference type="GO" id="GO:0044613">
    <property type="term" value="C:nuclear pore central transport channel"/>
    <property type="evidence" value="ECO:0007669"/>
    <property type="project" value="TreeGrafter"/>
</dbReference>
<gene>
    <name evidence="7" type="ORF">CC86DRAFT_29120</name>
</gene>
<comment type="subcellular location">
    <subcellularLocation>
        <location evidence="1">Nucleus</location>
        <location evidence="1">Nuclear pore complex</location>
    </subcellularLocation>
</comment>
<dbReference type="EMBL" id="MU006226">
    <property type="protein sequence ID" value="KAF2826401.1"/>
    <property type="molecule type" value="Genomic_DNA"/>
</dbReference>
<dbReference type="Gene3D" id="1.20.5.3600">
    <property type="match status" value="1"/>
</dbReference>
<feature type="region of interest" description="Disordered" evidence="5">
    <location>
        <begin position="137"/>
        <end position="168"/>
    </location>
</feature>
<name>A0A6A6ZZH5_9PLEO</name>
<dbReference type="OrthoDB" id="6162375at2759"/>
<keyword evidence="3" id="KW-0653">Protein transport</keyword>
<evidence type="ECO:0000256" key="2">
    <source>
        <dbReference type="ARBA" id="ARBA00022448"/>
    </source>
</evidence>
<evidence type="ECO:0000256" key="4">
    <source>
        <dbReference type="ARBA" id="ARBA00023242"/>
    </source>
</evidence>
<dbReference type="AlphaFoldDB" id="A0A6A6ZZH5"/>
<dbReference type="InterPro" id="IPR025574">
    <property type="entry name" value="Nucleoporin_FG_rpt"/>
</dbReference>
<evidence type="ECO:0000313" key="8">
    <source>
        <dbReference type="Proteomes" id="UP000799424"/>
    </source>
</evidence>
<keyword evidence="8" id="KW-1185">Reference proteome</keyword>
<evidence type="ECO:0000256" key="3">
    <source>
        <dbReference type="ARBA" id="ARBA00023132"/>
    </source>
</evidence>
<evidence type="ECO:0000256" key="1">
    <source>
        <dbReference type="ARBA" id="ARBA00004567"/>
    </source>
</evidence>
<dbReference type="InterPro" id="IPR025712">
    <property type="entry name" value="Nup54_alpha-helical_dom"/>
</dbReference>
<dbReference type="PANTHER" id="PTHR13000:SF0">
    <property type="entry name" value="NUCLEOPORIN P54"/>
    <property type="match status" value="1"/>
</dbReference>
<dbReference type="GO" id="GO:0006607">
    <property type="term" value="P:NLS-bearing protein import into nucleus"/>
    <property type="evidence" value="ECO:0007669"/>
    <property type="project" value="TreeGrafter"/>
</dbReference>
<dbReference type="Pfam" id="PF13874">
    <property type="entry name" value="Nup54"/>
    <property type="match status" value="1"/>
</dbReference>
<evidence type="ECO:0000313" key="7">
    <source>
        <dbReference type="EMBL" id="KAF2826401.1"/>
    </source>
</evidence>
<evidence type="ECO:0000259" key="6">
    <source>
        <dbReference type="Pfam" id="PF13874"/>
    </source>
</evidence>
<protein>
    <recommendedName>
        <fullName evidence="6">Nucleoporin Nup54 alpha-helical domain-containing protein</fullName>
    </recommendedName>
</protein>
<sequence>MSFSFANLGGNSGGTEKKTGTLFGSTTAPAGGLFGQSAQQPPANTGGSSLFGSAPPAQNNGLFGNTTQQNTTGTGLFGQSQANAGSSLFGQPPPQQNAGSSMWGQPQQSQQPAQQQPAFDNSLFGASLQPAPLLNQNQSQSLQQQREGLPQLRQSSTQPYASGSVNGHREKSVVEQIRILNEKWDPQSPNCVFQYYFYNQVKPEEAPFYGPAVGEDHRKWEEALSKKPSPGSIPCLGRGFEEVAERIRQQAAAVTILRTRLHQMNNALVELKDTHELNLASRITEAKRKHIVFTQRTLALATKVQILRNRGYVMDQQEEELKKKLVELEKKTFDPVLGGRQEEIWARMSGVRERARILQEETEKVGKAIESQQNGELLTEDDQKALEKLLQDYDRQLEHLKKWVVDTKEEYDTWETEQQSRPTKR</sequence>
<keyword evidence="3" id="KW-0811">Translocation</keyword>
<keyword evidence="4" id="KW-0539">Nucleus</keyword>
<dbReference type="GO" id="GO:0036228">
    <property type="term" value="P:protein localization to nuclear inner membrane"/>
    <property type="evidence" value="ECO:0007669"/>
    <property type="project" value="TreeGrafter"/>
</dbReference>